<protein>
    <submittedName>
        <fullName evidence="2">Uncharacterized protein</fullName>
    </submittedName>
</protein>
<keyword evidence="1" id="KW-0472">Membrane</keyword>
<dbReference type="KEGG" id="vg:15011540"/>
<sequence>MFDIVMMVAPWTLAVVCLGLMFVFGREALLVEEAYHITHHPDHKFALRSAYKGWCAATGLTFILMIIFIFAGL</sequence>
<organism evidence="2 3">
    <name type="scientific">Loktanella phage pCB2051-A</name>
    <dbReference type="NCBI Taxonomy" id="754044"/>
    <lineage>
        <taxon>Viruses</taxon>
        <taxon>Duplodnaviria</taxon>
        <taxon>Heunggongvirae</taxon>
        <taxon>Uroviricota</taxon>
        <taxon>Caudoviricetes</taxon>
        <taxon>Casjensviridae</taxon>
        <taxon>Broinstvirus</taxon>
        <taxon>Broinstvirus pCB2051A</taxon>
    </lineage>
</organism>
<keyword evidence="3" id="KW-1185">Reference proteome</keyword>
<dbReference type="GeneID" id="15011540"/>
<reference evidence="2 3" key="1">
    <citation type="submission" date="2010-10" db="EMBL/GenBank/DDBJ databases">
        <title>The Genome Sequence of Loktanella phage pCB2051-A.</title>
        <authorList>
            <consortium name="The Broad Institute Genome Sequencing Platform"/>
            <person name="Henn M.R."/>
            <person name="Buchan A."/>
            <person name="Levin J."/>
            <person name="Malboeuf C."/>
            <person name="Casali M."/>
            <person name="Russ C."/>
            <person name="Lennon N."/>
            <person name="Chapman S.B."/>
            <person name="Erlich R."/>
            <person name="Young S.K."/>
            <person name="Yandava C."/>
            <person name="Zeng Q."/>
            <person name="Alvarado L."/>
            <person name="Anderson S."/>
            <person name="Berlin A."/>
            <person name="Chen Z."/>
            <person name="Freedman E."/>
            <person name="Gellesch M."/>
            <person name="Goldberg J."/>
            <person name="Green L."/>
            <person name="Griggs A."/>
            <person name="Gujja S."/>
            <person name="Heilman E.R."/>
            <person name="Heiman D."/>
            <person name="Hollinger A."/>
            <person name="Howarth C."/>
            <person name="Larson L."/>
            <person name="Mehta T."/>
            <person name="Pearson M."/>
            <person name="Roberts A."/>
            <person name="Ryan E."/>
            <person name="Saif S."/>
            <person name="Shea T."/>
            <person name="Shenoy N."/>
            <person name="Sisk P."/>
            <person name="Stolte C."/>
            <person name="Sykes S."/>
            <person name="White J."/>
            <person name="Haas B."/>
            <person name="Nusbaum C."/>
            <person name="Birren B."/>
        </authorList>
    </citation>
    <scope>NUCLEOTIDE SEQUENCE [LARGE SCALE GENOMIC DNA]</scope>
    <source>
        <strain evidence="3">pCB2051-A</strain>
    </source>
</reference>
<feature type="transmembrane region" description="Helical" evidence="1">
    <location>
        <begin position="49"/>
        <end position="71"/>
    </location>
</feature>
<keyword evidence="1" id="KW-0812">Transmembrane</keyword>
<name>M4R1C6_9CAUD</name>
<evidence type="ECO:0000313" key="3">
    <source>
        <dbReference type="Proteomes" id="UP000201389"/>
    </source>
</evidence>
<evidence type="ECO:0000313" key="2">
    <source>
        <dbReference type="EMBL" id="AGH31507.1"/>
    </source>
</evidence>
<proteinExistence type="predicted"/>
<keyword evidence="1" id="KW-1133">Transmembrane helix</keyword>
<dbReference type="RefSeq" id="YP_007674967.1">
    <property type="nucleotide sequence ID" value="NC_020853.1"/>
</dbReference>
<accession>M4R1C6</accession>
<dbReference type="Proteomes" id="UP000201389">
    <property type="component" value="Segment"/>
</dbReference>
<gene>
    <name evidence="2" type="ORF">LOKG_00071</name>
</gene>
<dbReference type="EMBL" id="HQ632859">
    <property type="protein sequence ID" value="AGH31507.1"/>
    <property type="molecule type" value="Genomic_DNA"/>
</dbReference>
<evidence type="ECO:0000256" key="1">
    <source>
        <dbReference type="SAM" id="Phobius"/>
    </source>
</evidence>